<dbReference type="InterPro" id="IPR025110">
    <property type="entry name" value="AMP-bd_C"/>
</dbReference>
<dbReference type="NCBIfam" id="TIGR04020">
    <property type="entry name" value="seco_metab_LLM"/>
    <property type="match status" value="1"/>
</dbReference>
<dbReference type="FunFam" id="1.10.1200.10:FF:000016">
    <property type="entry name" value="Non-ribosomal peptide synthase"/>
    <property type="match status" value="1"/>
</dbReference>
<dbReference type="Pfam" id="PF00550">
    <property type="entry name" value="PP-binding"/>
    <property type="match status" value="1"/>
</dbReference>
<dbReference type="GO" id="GO:0005737">
    <property type="term" value="C:cytoplasm"/>
    <property type="evidence" value="ECO:0007669"/>
    <property type="project" value="TreeGrafter"/>
</dbReference>
<dbReference type="InterPro" id="IPR000873">
    <property type="entry name" value="AMP-dep_synth/lig_dom"/>
</dbReference>
<dbReference type="Proteomes" id="UP000008385">
    <property type="component" value="Chromosome"/>
</dbReference>
<keyword evidence="6" id="KW-1185">Reference proteome</keyword>
<keyword evidence="1" id="KW-0596">Phosphopantetheine</keyword>
<evidence type="ECO:0000259" key="4">
    <source>
        <dbReference type="PROSITE" id="PS50075"/>
    </source>
</evidence>
<dbReference type="GO" id="GO:0044550">
    <property type="term" value="P:secondary metabolite biosynthetic process"/>
    <property type="evidence" value="ECO:0007669"/>
    <property type="project" value="TreeGrafter"/>
</dbReference>
<name>F5XW49_RAMTT</name>
<sequence>MSSTAVFVGDGSLLVQCAEAFRSAGHRIVAVLTDDAGIRQWADGLGLPTLSSQAGGDLPEGEFDYLFSVANLRVLPPSLLARARKLALNFHDGPLPRYAGLNATAWALMAGEKEHGITWHEMTAAVDAGRIARQSLFTVAPQDTSLSLNARCYEAGLAAFQDIVADIGRGGVPLAPQSGERSWFGRHRRPEALATLDLERAAEQLAALVRGLDFGHSPNPLARPKLYLGDRLVLVRTAQVVAPVSTAPAGVVLGVDGDGLRVATGRGELLLGGCLDPAGGAALRDVRVGMRLPTLPATVRKLLSACAERIARAEAFWTPALAAPAAPQLPYPRLAAASAAVPPAVPLQLALPAAVALAGFAAWLSALTGQERVSLWYGDEILRRQAEPLGLWLAAGGPLDVATPAAAQVPGQVAQAEAMIAKAREAGPATRDLPLRLGGADPAAHPCAKYGLCLNGMPAPAGLELVLQADDQGLWLRADAAVFAPETARLMAGHLAAYLRAFSQATGPLAQVSLVPQAEAAQLARLNATMVSFDAQGGVPAAIGAWSRAHPEAEALRHHDSRLSHHELQARSDALARVLRQRGVRPGDVVGLCLPRTPELVLAVLAIHKAGAAYLPLDPEYPRDRLSFMAEDSGAPLIVCSRHTRGVLDIDAAKAFILEEAPADQGTGEPLPGAQADAAAYVIYTSGSTGRPKGVVVTHRNVMNFFAGMDERVPHEPGGRWLAVTSLSFDISVLELLWTLSRGFTVVLHSRHAPAAPAEAGGQGPEFSLFYFASEESAGGADRYRLLMEGAQFADREGFAAVWTPERHFHAFGGLYPNPAVASAAIAAVTRRVQIRAGSCVLPLHHPVRVAEDWALVDNLSQGRVGISFAAGWQPNDFVLAPQAFADRKERMLAHIETVRRLWRGETLAFPGPQGKDVSIRTLPRPVQRELPVWLTAAGNPETFEQAGARGCHLLTHLLGQSIEDVAQKITLYRAAWRKAGHPGNGQVTIMMHTFVGPDEEAVLAVAREPMKSYLRSSVDLIRQAAWSFPTFVQRGAANGKSPLEVMESEPLSAQDMDALLDHAFSRYWKTSSLIGAPERCLAMVDRLREAGVDEIACLIDFGIPNETVLEHLHDLKRLMDASRQRRQPAAPVSVAGDLLRHEVTHLQCTPSMATMLTADAQGREALSRLSALLVGGEALPLKLARELRALLPGRFVNMYGPTETTVWSTTCDLDQLGDFVPLGQPIANTQLSIRTARGQECPALVPGELLIGGEGVTRGYLGRPELNAERFTPDAAQPGSRFYRTGDLVRRHPDGRIEFLGRIDHQVKIRGHRIELGEIENALMRQPGVQQAVVLARQDSVGESFLLGYVVPKAGATPEAEALRRNLAQELPEIMVPKAVLVMAAFPLTPNGKVDRNALAQSKPVAAAKPPAPPSSQLEQTISAIWAEVLGLSEVGTQDNFFDLGGHSLLVVQVQRRLREATGQEVSITDMFRLPTVAAIAAHLAGRGNATAVSDGLSRAQARRAMRSRSGAQQTPVS</sequence>
<organism evidence="5 6">
    <name type="scientific">Ramlibacter tataouinensis (strain ATCC BAA-407 / DSM 14655 / LMG 21543 / TTB310)</name>
    <dbReference type="NCBI Taxonomy" id="365046"/>
    <lineage>
        <taxon>Bacteria</taxon>
        <taxon>Pseudomonadati</taxon>
        <taxon>Pseudomonadota</taxon>
        <taxon>Betaproteobacteria</taxon>
        <taxon>Burkholderiales</taxon>
        <taxon>Comamonadaceae</taxon>
        <taxon>Ramlibacter</taxon>
    </lineage>
</organism>
<dbReference type="InterPro" id="IPR036661">
    <property type="entry name" value="Luciferase-like_sf"/>
</dbReference>
<feature type="compositionally biased region" description="Low complexity" evidence="3">
    <location>
        <begin position="1509"/>
        <end position="1519"/>
    </location>
</feature>
<dbReference type="PROSITE" id="PS50075">
    <property type="entry name" value="CARRIER"/>
    <property type="match status" value="1"/>
</dbReference>
<dbReference type="GO" id="GO:0031177">
    <property type="term" value="F:phosphopantetheine binding"/>
    <property type="evidence" value="ECO:0007669"/>
    <property type="project" value="InterPro"/>
</dbReference>
<dbReference type="Gene3D" id="1.10.1200.10">
    <property type="entry name" value="ACP-like"/>
    <property type="match status" value="1"/>
</dbReference>
<dbReference type="PANTHER" id="PTHR45527">
    <property type="entry name" value="NONRIBOSOMAL PEPTIDE SYNTHETASE"/>
    <property type="match status" value="1"/>
</dbReference>
<dbReference type="SUPFAM" id="SSF50486">
    <property type="entry name" value="FMT C-terminal domain-like"/>
    <property type="match status" value="1"/>
</dbReference>
<feature type="domain" description="Carrier" evidence="4">
    <location>
        <begin position="1414"/>
        <end position="1489"/>
    </location>
</feature>
<dbReference type="SUPFAM" id="SSF56801">
    <property type="entry name" value="Acetyl-CoA synthetase-like"/>
    <property type="match status" value="2"/>
</dbReference>
<dbReference type="SUPFAM" id="SSF53328">
    <property type="entry name" value="Formyltransferase"/>
    <property type="match status" value="1"/>
</dbReference>
<dbReference type="eggNOG" id="COG0223">
    <property type="taxonomic scope" value="Bacteria"/>
</dbReference>
<dbReference type="STRING" id="365046.Rta_30420"/>
<dbReference type="InterPro" id="IPR024011">
    <property type="entry name" value="Biosynth_lucif-like_mOase_dom"/>
</dbReference>
<dbReference type="SUPFAM" id="SSF47336">
    <property type="entry name" value="ACP-like"/>
    <property type="match status" value="1"/>
</dbReference>
<dbReference type="FunFam" id="3.30.300.30:FF:000010">
    <property type="entry name" value="Enterobactin synthetase component F"/>
    <property type="match status" value="1"/>
</dbReference>
<evidence type="ECO:0000313" key="5">
    <source>
        <dbReference type="EMBL" id="AEG94152.1"/>
    </source>
</evidence>
<dbReference type="PATRIC" id="fig|365046.3.peg.3109"/>
<dbReference type="InterPro" id="IPR002376">
    <property type="entry name" value="Formyl_transf_N"/>
</dbReference>
<reference evidence="6" key="1">
    <citation type="submission" date="2006-01" db="EMBL/GenBank/DDBJ databases">
        <title>Genome of the cyst-dividing bacterium Ramlibacter tataouinensis.</title>
        <authorList>
            <person name="Barakat M."/>
            <person name="Ortet P."/>
            <person name="De Luca G."/>
            <person name="Jourlin-Castelli C."/>
            <person name="Ansaldi M."/>
            <person name="Py B."/>
            <person name="Fichant G."/>
            <person name="Coutinho P."/>
            <person name="Voulhoux R."/>
            <person name="Bastien O."/>
            <person name="Roy S."/>
            <person name="Marechal E."/>
            <person name="Henrissat B."/>
            <person name="Quentin Y."/>
            <person name="Noirot P."/>
            <person name="Filloux A."/>
            <person name="Mejean V."/>
            <person name="DuBow M."/>
            <person name="Barras F."/>
            <person name="Heulin T."/>
        </authorList>
    </citation>
    <scope>NUCLEOTIDE SEQUENCE [LARGE SCALE GENOMIC DNA]</scope>
    <source>
        <strain evidence="6">ATCC BAA-407 / DSM 14655 / LMG 21543 / TTB310</strain>
    </source>
</reference>
<dbReference type="Gene3D" id="3.30.300.30">
    <property type="match status" value="1"/>
</dbReference>
<dbReference type="eggNOG" id="COG1020">
    <property type="taxonomic scope" value="Bacteria"/>
</dbReference>
<dbReference type="FunFam" id="3.40.50.980:FF:000001">
    <property type="entry name" value="Non-ribosomal peptide synthetase"/>
    <property type="match status" value="1"/>
</dbReference>
<dbReference type="Pfam" id="PF13193">
    <property type="entry name" value="AMP-binding_C"/>
    <property type="match status" value="1"/>
</dbReference>
<evidence type="ECO:0000313" key="6">
    <source>
        <dbReference type="Proteomes" id="UP000008385"/>
    </source>
</evidence>
<gene>
    <name evidence="5" type="ordered locus">Rta_30420</name>
</gene>
<dbReference type="CDD" id="cd08700">
    <property type="entry name" value="FMT_C_OzmH_like"/>
    <property type="match status" value="1"/>
</dbReference>
<accession>F5XW49</accession>
<dbReference type="InterPro" id="IPR036477">
    <property type="entry name" value="Formyl_transf_N_sf"/>
</dbReference>
<dbReference type="InterPro" id="IPR011034">
    <property type="entry name" value="Formyl_transferase-like_C_sf"/>
</dbReference>
<dbReference type="InterPro" id="IPR045851">
    <property type="entry name" value="AMP-bd_C_sf"/>
</dbReference>
<dbReference type="SMART" id="SM00823">
    <property type="entry name" value="PKS_PP"/>
    <property type="match status" value="1"/>
</dbReference>
<dbReference type="Gene3D" id="3.40.50.12230">
    <property type="match status" value="1"/>
</dbReference>
<keyword evidence="2" id="KW-0597">Phosphoprotein</keyword>
<evidence type="ECO:0000256" key="1">
    <source>
        <dbReference type="ARBA" id="ARBA00022450"/>
    </source>
</evidence>
<dbReference type="Gene3D" id="3.20.20.30">
    <property type="entry name" value="Luciferase-like domain"/>
    <property type="match status" value="1"/>
</dbReference>
<dbReference type="GO" id="GO:0072330">
    <property type="term" value="P:monocarboxylic acid biosynthetic process"/>
    <property type="evidence" value="ECO:0007669"/>
    <property type="project" value="UniProtKB-ARBA"/>
</dbReference>
<dbReference type="Gene3D" id="3.40.50.12780">
    <property type="entry name" value="N-terminal domain of ligase-like"/>
    <property type="match status" value="2"/>
</dbReference>
<dbReference type="eggNOG" id="COG2141">
    <property type="taxonomic scope" value="Bacteria"/>
</dbReference>
<proteinExistence type="predicted"/>
<dbReference type="EMBL" id="CP000245">
    <property type="protein sequence ID" value="AEG94152.1"/>
    <property type="molecule type" value="Genomic_DNA"/>
</dbReference>
<dbReference type="HOGENOM" id="CLU_003693_0_0_4"/>
<dbReference type="CDD" id="cd05930">
    <property type="entry name" value="A_NRPS"/>
    <property type="match status" value="1"/>
</dbReference>
<dbReference type="SUPFAM" id="SSF51679">
    <property type="entry name" value="Bacterial luciferase-like"/>
    <property type="match status" value="1"/>
</dbReference>
<dbReference type="KEGG" id="rta:Rta_30420"/>
<dbReference type="Pfam" id="PF00501">
    <property type="entry name" value="AMP-binding"/>
    <property type="match status" value="2"/>
</dbReference>
<dbReference type="OrthoDB" id="6297021at2"/>
<protein>
    <submittedName>
        <fullName evidence="5">MelG protein (Non-ribosomal peptide synthetase)-like protein</fullName>
    </submittedName>
</protein>
<dbReference type="Gene3D" id="3.30.559.30">
    <property type="entry name" value="Nonribosomal peptide synthetase, condensation domain"/>
    <property type="match status" value="1"/>
</dbReference>
<dbReference type="PANTHER" id="PTHR45527:SF1">
    <property type="entry name" value="FATTY ACID SYNTHASE"/>
    <property type="match status" value="1"/>
</dbReference>
<dbReference type="Pfam" id="PF00296">
    <property type="entry name" value="Bac_luciferase"/>
    <property type="match status" value="1"/>
</dbReference>
<dbReference type="InterPro" id="IPR036736">
    <property type="entry name" value="ACP-like_sf"/>
</dbReference>
<dbReference type="InterPro" id="IPR020806">
    <property type="entry name" value="PKS_PP-bd"/>
</dbReference>
<dbReference type="GO" id="GO:0043041">
    <property type="term" value="P:amino acid activation for nonribosomal peptide biosynthetic process"/>
    <property type="evidence" value="ECO:0007669"/>
    <property type="project" value="TreeGrafter"/>
</dbReference>
<dbReference type="InterPro" id="IPR020845">
    <property type="entry name" value="AMP-binding_CS"/>
</dbReference>
<feature type="region of interest" description="Disordered" evidence="3">
    <location>
        <begin position="1492"/>
        <end position="1519"/>
    </location>
</feature>
<reference evidence="5 6" key="2">
    <citation type="journal article" date="2011" name="PLoS ONE">
        <title>The Cyst-Dividing Bacterium Ramlibacter tataouinensis TTB310 Genome Reveals a Well-Stocked Toolbox for Adaptation to a Desert Environment.</title>
        <authorList>
            <person name="De Luca G."/>
            <person name="Barakat M."/>
            <person name="Ortet P."/>
            <person name="Fochesato S."/>
            <person name="Jourlin-Castelli C."/>
            <person name="Ansaldi M."/>
            <person name="Py B."/>
            <person name="Fichant G."/>
            <person name="Coutinho P.M."/>
            <person name="Voulhoux R."/>
            <person name="Bastien O."/>
            <person name="Marechal E."/>
            <person name="Henrissat B."/>
            <person name="Quentin Y."/>
            <person name="Noirot P."/>
            <person name="Filloux A."/>
            <person name="Mejean V."/>
            <person name="Dubow M.S."/>
            <person name="Barras F."/>
            <person name="Barbe V."/>
            <person name="Weissenbach J."/>
            <person name="Mihalcescu I."/>
            <person name="Vermeglio A."/>
            <person name="Achouak W."/>
            <person name="Heulin T."/>
        </authorList>
    </citation>
    <scope>NUCLEOTIDE SEQUENCE [LARGE SCALE GENOMIC DNA]</scope>
    <source>
        <strain evidence="6">ATCC BAA-407 / DSM 14655 / LMG 21543 / TTB310</strain>
    </source>
</reference>
<dbReference type="Pfam" id="PF00551">
    <property type="entry name" value="Formyl_trans_N"/>
    <property type="match status" value="1"/>
</dbReference>
<dbReference type="GO" id="GO:0016705">
    <property type="term" value="F:oxidoreductase activity, acting on paired donors, with incorporation or reduction of molecular oxygen"/>
    <property type="evidence" value="ECO:0007669"/>
    <property type="project" value="InterPro"/>
</dbReference>
<evidence type="ECO:0000256" key="2">
    <source>
        <dbReference type="ARBA" id="ARBA00022553"/>
    </source>
</evidence>
<dbReference type="InterPro" id="IPR042099">
    <property type="entry name" value="ANL_N_sf"/>
</dbReference>
<evidence type="ECO:0000256" key="3">
    <source>
        <dbReference type="SAM" id="MobiDB-lite"/>
    </source>
</evidence>
<dbReference type="InterPro" id="IPR009081">
    <property type="entry name" value="PP-bd_ACP"/>
</dbReference>
<dbReference type="PROSITE" id="PS00455">
    <property type="entry name" value="AMP_BINDING"/>
    <property type="match status" value="1"/>
</dbReference>
<dbReference type="InterPro" id="IPR011251">
    <property type="entry name" value="Luciferase-like_dom"/>
</dbReference>